<dbReference type="EMBL" id="BARS01056893">
    <property type="protein sequence ID" value="GAG46755.1"/>
    <property type="molecule type" value="Genomic_DNA"/>
</dbReference>
<protein>
    <submittedName>
        <fullName evidence="2">Uncharacterized protein</fullName>
    </submittedName>
</protein>
<organism evidence="2">
    <name type="scientific">marine sediment metagenome</name>
    <dbReference type="NCBI Taxonomy" id="412755"/>
    <lineage>
        <taxon>unclassified sequences</taxon>
        <taxon>metagenomes</taxon>
        <taxon>ecological metagenomes</taxon>
    </lineage>
</organism>
<dbReference type="AlphaFoldDB" id="X0XU02"/>
<feature type="region of interest" description="Disordered" evidence="1">
    <location>
        <begin position="1"/>
        <end position="51"/>
    </location>
</feature>
<feature type="non-terminal residue" evidence="2">
    <location>
        <position position="1"/>
    </location>
</feature>
<name>X0XU02_9ZZZZ</name>
<sequence>VAEFHESRDAGAGEILPHSEGADAGIASTGEYLDIDPRRENRGNVIGEQEDSIVCFQSADGTEEINEVVH</sequence>
<feature type="compositionally biased region" description="Basic and acidic residues" evidence="1">
    <location>
        <begin position="1"/>
        <end position="11"/>
    </location>
</feature>
<proteinExistence type="predicted"/>
<reference evidence="2" key="1">
    <citation type="journal article" date="2014" name="Front. Microbiol.">
        <title>High frequency of phylogenetically diverse reductive dehalogenase-homologous genes in deep subseafloor sedimentary metagenomes.</title>
        <authorList>
            <person name="Kawai M."/>
            <person name="Futagami T."/>
            <person name="Toyoda A."/>
            <person name="Takaki Y."/>
            <person name="Nishi S."/>
            <person name="Hori S."/>
            <person name="Arai W."/>
            <person name="Tsubouchi T."/>
            <person name="Morono Y."/>
            <person name="Uchiyama I."/>
            <person name="Ito T."/>
            <person name="Fujiyama A."/>
            <person name="Inagaki F."/>
            <person name="Takami H."/>
        </authorList>
    </citation>
    <scope>NUCLEOTIDE SEQUENCE</scope>
    <source>
        <strain evidence="2">Expedition CK06-06</strain>
    </source>
</reference>
<comment type="caution">
    <text evidence="2">The sequence shown here is derived from an EMBL/GenBank/DDBJ whole genome shotgun (WGS) entry which is preliminary data.</text>
</comment>
<gene>
    <name evidence="2" type="ORF">S01H1_83628</name>
</gene>
<evidence type="ECO:0000313" key="2">
    <source>
        <dbReference type="EMBL" id="GAG46755.1"/>
    </source>
</evidence>
<accession>X0XU02</accession>
<evidence type="ECO:0000256" key="1">
    <source>
        <dbReference type="SAM" id="MobiDB-lite"/>
    </source>
</evidence>